<dbReference type="EMBL" id="JADIKD010000011">
    <property type="protein sequence ID" value="MFK2918576.1"/>
    <property type="molecule type" value="Genomic_DNA"/>
</dbReference>
<gene>
    <name evidence="3" type="ORF">ISS97_14980</name>
</gene>
<dbReference type="Pfam" id="PF14302">
    <property type="entry name" value="DUF4377"/>
    <property type="match status" value="1"/>
</dbReference>
<feature type="domain" description="DUF306" evidence="1">
    <location>
        <begin position="51"/>
        <end position="166"/>
    </location>
</feature>
<keyword evidence="4" id="KW-1185">Reference proteome</keyword>
<dbReference type="InterPro" id="IPR025485">
    <property type="entry name" value="DUF4377"/>
</dbReference>
<dbReference type="PANTHER" id="PTHR35535:SF2">
    <property type="entry name" value="DUF306 DOMAIN-CONTAINING PROTEIN"/>
    <property type="match status" value="1"/>
</dbReference>
<proteinExistence type="predicted"/>
<dbReference type="PROSITE" id="PS51257">
    <property type="entry name" value="PROKAR_LIPOPROTEIN"/>
    <property type="match status" value="1"/>
</dbReference>
<dbReference type="InterPro" id="IPR053147">
    <property type="entry name" value="Hsp_HslJ-like"/>
</dbReference>
<accession>A0ABW8K8S7</accession>
<dbReference type="InterPro" id="IPR005184">
    <property type="entry name" value="DUF306_Meta_HslJ"/>
</dbReference>
<comment type="caution">
    <text evidence="3">The sequence shown here is derived from an EMBL/GenBank/DDBJ whole genome shotgun (WGS) entry which is preliminary data.</text>
</comment>
<evidence type="ECO:0000313" key="4">
    <source>
        <dbReference type="Proteomes" id="UP001620408"/>
    </source>
</evidence>
<dbReference type="RefSeq" id="WP_379985613.1">
    <property type="nucleotide sequence ID" value="NZ_JADIKD010000011.1"/>
</dbReference>
<protein>
    <submittedName>
        <fullName evidence="3">META and DUF4377 domain-containing protein</fullName>
    </submittedName>
</protein>
<organism evidence="3 4">
    <name type="scientific">Dyella koreensis</name>
    <dbReference type="NCBI Taxonomy" id="311235"/>
    <lineage>
        <taxon>Bacteria</taxon>
        <taxon>Pseudomonadati</taxon>
        <taxon>Pseudomonadota</taxon>
        <taxon>Gammaproteobacteria</taxon>
        <taxon>Lysobacterales</taxon>
        <taxon>Rhodanobacteraceae</taxon>
        <taxon>Dyella</taxon>
    </lineage>
</organism>
<dbReference type="Gene3D" id="2.40.128.270">
    <property type="match status" value="1"/>
</dbReference>
<dbReference type="InterPro" id="IPR038670">
    <property type="entry name" value="HslJ-like_sf"/>
</dbReference>
<sequence>MKYRLLLLPLALAACSQTPPPDSGNTPAPAAAASAQAKPAASTAAVDTSALGKYHWQLSEATGSDGKRIDALFVRADKPLQLDFVRDRLSVSNACNRIGGNYSVDGERMKIGPMAQTMMACPDKALADLDGAITQRLQGNPKLGLHTEGDTPQLRLATDSGDTLVFTGQPTAETRYGGEGETVFLEVAPQTKPCSHPLIPNTQCLQVRERKYGENGVAVGTPGEWQPLYQSIEGYTHEAGIRNVLRVKRFNIKNPPADAPNTAYVLDMVVESEVVKP</sequence>
<evidence type="ECO:0000259" key="1">
    <source>
        <dbReference type="Pfam" id="PF03724"/>
    </source>
</evidence>
<dbReference type="PANTHER" id="PTHR35535">
    <property type="entry name" value="HEAT SHOCK PROTEIN HSLJ"/>
    <property type="match status" value="1"/>
</dbReference>
<dbReference type="Proteomes" id="UP001620408">
    <property type="component" value="Unassembled WGS sequence"/>
</dbReference>
<dbReference type="Pfam" id="PF03724">
    <property type="entry name" value="META"/>
    <property type="match status" value="1"/>
</dbReference>
<evidence type="ECO:0000313" key="3">
    <source>
        <dbReference type="EMBL" id="MFK2918576.1"/>
    </source>
</evidence>
<reference evidence="3 4" key="1">
    <citation type="submission" date="2020-10" db="EMBL/GenBank/DDBJ databases">
        <title>Phylogeny of dyella-like bacteria.</title>
        <authorList>
            <person name="Fu J."/>
        </authorList>
    </citation>
    <scope>NUCLEOTIDE SEQUENCE [LARGE SCALE GENOMIC DNA]</scope>
    <source>
        <strain evidence="3 4">BB4</strain>
    </source>
</reference>
<feature type="domain" description="DUF4377" evidence="2">
    <location>
        <begin position="186"/>
        <end position="271"/>
    </location>
</feature>
<evidence type="ECO:0000259" key="2">
    <source>
        <dbReference type="Pfam" id="PF14302"/>
    </source>
</evidence>
<name>A0ABW8K8S7_9GAMM</name>